<sequence length="319" mass="35523">MTQYTTLIALAACIAPAFAADVWLTDLDEAKKKATAENKAVLVEFSGSDWCSYSRNLRKKIMTKPEFLKYAADKFVLVNIDFPRKTKLPEAQAKKNQAWSQEYNVDSFPTVIVLDSDGAAYGGFSGGLPDFAAVKAPLDEAFRNMKNSKAAVAIANKLSGDDKILILQQIYNAVPEEYRDSHTALLKNITELDKKDITGLVSKTNRENELKALKQRIQNEIDPEKPAAETLPKIDAILAEPKLPQEGRLALLQLKLQLMLQEASNEEEIDRALGVINDILKVRPELSAQLQQLKKNIQDNKDELLESNKTRKAAQPKAN</sequence>
<feature type="domain" description="Thioredoxin" evidence="4">
    <location>
        <begin position="9"/>
        <end position="143"/>
    </location>
</feature>
<dbReference type="KEGG" id="agl:PYTT_1067"/>
<evidence type="ECO:0000313" key="6">
    <source>
        <dbReference type="Proteomes" id="UP000176204"/>
    </source>
</evidence>
<dbReference type="SUPFAM" id="SSF52833">
    <property type="entry name" value="Thioredoxin-like"/>
    <property type="match status" value="1"/>
</dbReference>
<dbReference type="Gene3D" id="3.40.30.10">
    <property type="entry name" value="Glutaredoxin"/>
    <property type="match status" value="1"/>
</dbReference>
<dbReference type="InterPro" id="IPR013766">
    <property type="entry name" value="Thioredoxin_domain"/>
</dbReference>
<gene>
    <name evidence="5" type="ORF">PYTT_1067</name>
</gene>
<dbReference type="Proteomes" id="UP000176204">
    <property type="component" value="Chromosome I"/>
</dbReference>
<accession>A0A1H6L489</accession>
<feature type="region of interest" description="Disordered" evidence="2">
    <location>
        <begin position="299"/>
        <end position="319"/>
    </location>
</feature>
<organism evidence="5 6">
    <name type="scientific">Akkermansia glycaniphila</name>
    <dbReference type="NCBI Taxonomy" id="1679444"/>
    <lineage>
        <taxon>Bacteria</taxon>
        <taxon>Pseudomonadati</taxon>
        <taxon>Verrucomicrobiota</taxon>
        <taxon>Verrucomicrobiia</taxon>
        <taxon>Verrucomicrobiales</taxon>
        <taxon>Akkermansiaceae</taxon>
        <taxon>Akkermansia</taxon>
    </lineage>
</organism>
<evidence type="ECO:0000259" key="4">
    <source>
        <dbReference type="PROSITE" id="PS51352"/>
    </source>
</evidence>
<evidence type="ECO:0000256" key="3">
    <source>
        <dbReference type="SAM" id="SignalP"/>
    </source>
</evidence>
<feature type="signal peptide" evidence="3">
    <location>
        <begin position="1"/>
        <end position="19"/>
    </location>
</feature>
<keyword evidence="6" id="KW-1185">Reference proteome</keyword>
<feature type="compositionally biased region" description="Basic and acidic residues" evidence="2">
    <location>
        <begin position="299"/>
        <end position="309"/>
    </location>
</feature>
<dbReference type="PANTHER" id="PTHR15337">
    <property type="entry name" value="ANTERIOR GRADIENT PROTEIN-RELATED"/>
    <property type="match status" value="1"/>
</dbReference>
<feature type="chain" id="PRO_5009604499" evidence="3">
    <location>
        <begin position="20"/>
        <end position="319"/>
    </location>
</feature>
<dbReference type="AlphaFoldDB" id="A0A1H6L489"/>
<evidence type="ECO:0000256" key="1">
    <source>
        <dbReference type="ARBA" id="ARBA00022729"/>
    </source>
</evidence>
<feature type="compositionally biased region" description="Basic residues" evidence="2">
    <location>
        <begin position="310"/>
        <end position="319"/>
    </location>
</feature>
<dbReference type="PANTHER" id="PTHR15337:SF11">
    <property type="entry name" value="THIOREDOXIN DOMAIN-CONTAINING PROTEIN"/>
    <property type="match status" value="1"/>
</dbReference>
<dbReference type="OrthoDB" id="9811036at2"/>
<dbReference type="RefSeq" id="WP_067773974.1">
    <property type="nucleotide sequence ID" value="NZ_LIGX01000017.1"/>
</dbReference>
<evidence type="ECO:0000313" key="5">
    <source>
        <dbReference type="EMBL" id="SEH83079.1"/>
    </source>
</evidence>
<proteinExistence type="predicted"/>
<dbReference type="InterPro" id="IPR036249">
    <property type="entry name" value="Thioredoxin-like_sf"/>
</dbReference>
<dbReference type="Pfam" id="PF13899">
    <property type="entry name" value="Thioredoxin_7"/>
    <property type="match status" value="1"/>
</dbReference>
<protein>
    <submittedName>
        <fullName evidence="5">Thioredoxin-like fold</fullName>
    </submittedName>
</protein>
<reference evidence="6" key="1">
    <citation type="submission" date="2016-09" db="EMBL/GenBank/DDBJ databases">
        <authorList>
            <person name="Koehorst J."/>
        </authorList>
    </citation>
    <scope>NUCLEOTIDE SEQUENCE [LARGE SCALE GENOMIC DNA]</scope>
</reference>
<dbReference type="EMBL" id="LT629973">
    <property type="protein sequence ID" value="SEH83079.1"/>
    <property type="molecule type" value="Genomic_DNA"/>
</dbReference>
<name>A0A1H6L489_9BACT</name>
<dbReference type="STRING" id="1679444.PYTT_1067"/>
<dbReference type="InterPro" id="IPR051099">
    <property type="entry name" value="AGR/TXD"/>
</dbReference>
<evidence type="ECO:0000256" key="2">
    <source>
        <dbReference type="SAM" id="MobiDB-lite"/>
    </source>
</evidence>
<keyword evidence="1 3" id="KW-0732">Signal</keyword>
<dbReference type="PROSITE" id="PS51352">
    <property type="entry name" value="THIOREDOXIN_2"/>
    <property type="match status" value="1"/>
</dbReference>